<proteinExistence type="predicted"/>
<feature type="compositionally biased region" description="Basic and acidic residues" evidence="1">
    <location>
        <begin position="370"/>
        <end position="379"/>
    </location>
</feature>
<evidence type="ECO:0000313" key="2">
    <source>
        <dbReference type="EMBL" id="EWG38318.1"/>
    </source>
</evidence>
<feature type="region of interest" description="Disordered" evidence="1">
    <location>
        <begin position="361"/>
        <end position="434"/>
    </location>
</feature>
<protein>
    <submittedName>
        <fullName evidence="2">Uncharacterized protein</fullName>
    </submittedName>
</protein>
<dbReference type="OrthoDB" id="10560077at2759"/>
<dbReference type="HOGENOM" id="CLU_390827_0_0_1"/>
<feature type="compositionally biased region" description="Basic residues" evidence="1">
    <location>
        <begin position="380"/>
        <end position="403"/>
    </location>
</feature>
<dbReference type="EMBL" id="CM000583">
    <property type="protein sequence ID" value="EWG38318.1"/>
    <property type="molecule type" value="Genomic_DNA"/>
</dbReference>
<feature type="region of interest" description="Disordered" evidence="1">
    <location>
        <begin position="114"/>
        <end position="153"/>
    </location>
</feature>
<evidence type="ECO:0000256" key="1">
    <source>
        <dbReference type="SAM" id="MobiDB-lite"/>
    </source>
</evidence>
<feature type="compositionally biased region" description="Polar residues" evidence="1">
    <location>
        <begin position="124"/>
        <end position="141"/>
    </location>
</feature>
<organism evidence="2 3">
    <name type="scientific">Gibberella moniliformis (strain M3125 / FGSC 7600)</name>
    <name type="common">Maize ear and stalk rot fungus</name>
    <name type="synonym">Fusarium verticillioides</name>
    <dbReference type="NCBI Taxonomy" id="334819"/>
    <lineage>
        <taxon>Eukaryota</taxon>
        <taxon>Fungi</taxon>
        <taxon>Dikarya</taxon>
        <taxon>Ascomycota</taxon>
        <taxon>Pezizomycotina</taxon>
        <taxon>Sordariomycetes</taxon>
        <taxon>Hypocreomycetidae</taxon>
        <taxon>Hypocreales</taxon>
        <taxon>Nectriaceae</taxon>
        <taxon>Fusarium</taxon>
        <taxon>Fusarium fujikuroi species complex</taxon>
    </lineage>
</organism>
<dbReference type="eggNOG" id="ENOG502RJQG">
    <property type="taxonomic scope" value="Eukaryota"/>
</dbReference>
<reference evidence="2 3" key="1">
    <citation type="journal article" date="2010" name="Nature">
        <title>Comparative genomics reveals mobile pathogenicity chromosomes in Fusarium.</title>
        <authorList>
            <person name="Ma L.J."/>
            <person name="van der Does H.C."/>
            <person name="Borkovich K.A."/>
            <person name="Coleman J.J."/>
            <person name="Daboussi M.J."/>
            <person name="Di Pietro A."/>
            <person name="Dufresne M."/>
            <person name="Freitag M."/>
            <person name="Grabherr M."/>
            <person name="Henrissat B."/>
            <person name="Houterman P.M."/>
            <person name="Kang S."/>
            <person name="Shim W.B."/>
            <person name="Woloshuk C."/>
            <person name="Xie X."/>
            <person name="Xu J.R."/>
            <person name="Antoniw J."/>
            <person name="Baker S.E."/>
            <person name="Bluhm B.H."/>
            <person name="Breakspear A."/>
            <person name="Brown D.W."/>
            <person name="Butchko R.A."/>
            <person name="Chapman S."/>
            <person name="Coulson R."/>
            <person name="Coutinho P.M."/>
            <person name="Danchin E.G."/>
            <person name="Diener A."/>
            <person name="Gale L.R."/>
            <person name="Gardiner D.M."/>
            <person name="Goff S."/>
            <person name="Hammond-Kosack K.E."/>
            <person name="Hilburn K."/>
            <person name="Hua-Van A."/>
            <person name="Jonkers W."/>
            <person name="Kazan K."/>
            <person name="Kodira C.D."/>
            <person name="Koehrsen M."/>
            <person name="Kumar L."/>
            <person name="Lee Y.H."/>
            <person name="Li L."/>
            <person name="Manners J.M."/>
            <person name="Miranda-Saavedra D."/>
            <person name="Mukherjee M."/>
            <person name="Park G."/>
            <person name="Park J."/>
            <person name="Park S.Y."/>
            <person name="Proctor R.H."/>
            <person name="Regev A."/>
            <person name="Ruiz-Roldan M.C."/>
            <person name="Sain D."/>
            <person name="Sakthikumar S."/>
            <person name="Sykes S."/>
            <person name="Schwartz D.C."/>
            <person name="Turgeon B.G."/>
            <person name="Wapinski I."/>
            <person name="Yoder O."/>
            <person name="Young S."/>
            <person name="Zeng Q."/>
            <person name="Zhou S."/>
            <person name="Galagan J."/>
            <person name="Cuomo C.A."/>
            <person name="Kistler H.C."/>
            <person name="Rep M."/>
        </authorList>
    </citation>
    <scope>NUCLEOTIDE SEQUENCE [LARGE SCALE GENOMIC DNA]</scope>
    <source>
        <strain evidence="3">M3125 / FGSC 7600</strain>
    </source>
</reference>
<dbReference type="OMA" id="PMDENDQ"/>
<dbReference type="VEuPathDB" id="FungiDB:FVEG_01571"/>
<evidence type="ECO:0000313" key="3">
    <source>
        <dbReference type="Proteomes" id="UP000009096"/>
    </source>
</evidence>
<name>W7LFV6_GIBM7</name>
<keyword evidence="3" id="KW-1185">Reference proteome</keyword>
<dbReference type="AlphaFoldDB" id="W7LFV6"/>
<gene>
    <name evidence="2" type="ORF">FVEG_01571</name>
</gene>
<dbReference type="KEGG" id="fvr:FVEG_01571"/>
<sequence>MGELNPSISRKLSLVDLPSAVGQKGDQDSPTPTRVKLLRSKSATLIPGSHARPLNHHSTQTPSLPFSLIGLFPESQVLSNSPEVDVFLKLCESIIEFLAGLSCQTLNPLQIIPDQSDEAPLRQPSRTTTSAEVKDTQSSPETGGDTPESPQFFSHDYTQAVDMEGDQAERSACQALNLEGYWHSRRTRITKIMLTLTTWQDDFDQDELRQVFSGMSLLPEFNVEAAKQNLIGIGENLVQMVNITSANSRIGRRLREAGLTLKESVEMAKRSTSDPKNWNAASAISESSMTSNLDPGGDQDPVDILERDTQSLVAMDLAKSLRQKRLSRKHRVNEPTYEFTFDGSMHLKTDQSPHLITAASQAVQRQRITSPDRSRLQKDRVRRSSSHARRKLKTRQPSFHRSHQSPSPPLSRSSTAKDPGCPRSPKKARTGHVVNTQHNHLLVVEAALRSIGRLWLEAKPSSDIDSAINDGSAHLTLLISQDPKPFRMDSLERSGRSLPPEDLTQEAFTESVEDALSEAFRRLQLDDEAVRVAPELLKALRNQISETRGETMKLTPAMDVAIIQDTLSSMDFALSLLHNFPQWSIFTDSQSLAYTKSLCVSVESSLVDEYLNSLMRLFTESQKVLELKPDDPNLARNLLAFLFERARQLKSLDLSSSNSLSWEGLQEPLDDLLLQLESFPGTQAHALSRSSSIPNIEDHVTQMPMDENDQTTDQMSDEMSTNMITVQMYDDDEKTERQSSPVVRFSDAVTQILSNEKKHKREEISDDDVVYMDNVRDPLTAFFESYEPQISRYPRFYLLCIVSDTKPEASAASSNVMGLLRKLQALKEIEVGQLLQGSLNTGLFLQS</sequence>
<dbReference type="EMBL" id="DS022243">
    <property type="protein sequence ID" value="EWG38318.1"/>
    <property type="molecule type" value="Genomic_DNA"/>
</dbReference>
<accession>W7LFV6</accession>
<dbReference type="Proteomes" id="UP000009096">
    <property type="component" value="Chromosome 6"/>
</dbReference>
<dbReference type="RefSeq" id="XP_018744509.1">
    <property type="nucleotide sequence ID" value="XM_018888573.1"/>
</dbReference>
<dbReference type="GeneID" id="30059850"/>